<dbReference type="GO" id="GO:0043657">
    <property type="term" value="C:host cell"/>
    <property type="evidence" value="ECO:0007669"/>
    <property type="project" value="UniProtKB-SubCell"/>
</dbReference>
<dbReference type="InterPro" id="IPR045379">
    <property type="entry name" value="Crinkler_N"/>
</dbReference>
<keyword evidence="6" id="KW-1185">Reference proteome</keyword>
<dbReference type="AlphaFoldDB" id="A0AAD9GWF9"/>
<evidence type="ECO:0000256" key="1">
    <source>
        <dbReference type="ARBA" id="ARBA00004340"/>
    </source>
</evidence>
<comment type="subcellular location">
    <subcellularLocation>
        <location evidence="1">Host cell</location>
    </subcellularLocation>
    <subcellularLocation>
        <location evidence="2">Secreted</location>
    </subcellularLocation>
</comment>
<keyword evidence="3" id="KW-0964">Secreted</keyword>
<reference evidence="5" key="1">
    <citation type="submission" date="2023-08" db="EMBL/GenBank/DDBJ databases">
        <title>Reference Genome Resource for the Citrus Pathogen Phytophthora citrophthora.</title>
        <authorList>
            <person name="Moller H."/>
            <person name="Coetzee B."/>
            <person name="Rose L.J."/>
            <person name="Van Niekerk J.M."/>
        </authorList>
    </citation>
    <scope>NUCLEOTIDE SEQUENCE</scope>
    <source>
        <strain evidence="5">STE-U-9442</strain>
    </source>
</reference>
<protein>
    <recommendedName>
        <fullName evidence="4">Crinkler effector protein N-terminal domain-containing protein</fullName>
    </recommendedName>
</protein>
<evidence type="ECO:0000313" key="5">
    <source>
        <dbReference type="EMBL" id="KAK1945912.1"/>
    </source>
</evidence>
<proteinExistence type="predicted"/>
<gene>
    <name evidence="5" type="ORF">P3T76_002960</name>
</gene>
<dbReference type="EMBL" id="JASMQC010000004">
    <property type="protein sequence ID" value="KAK1945912.1"/>
    <property type="molecule type" value="Genomic_DNA"/>
</dbReference>
<evidence type="ECO:0000256" key="3">
    <source>
        <dbReference type="ARBA" id="ARBA00022525"/>
    </source>
</evidence>
<accession>A0AAD9GWF9</accession>
<evidence type="ECO:0000256" key="2">
    <source>
        <dbReference type="ARBA" id="ARBA00004613"/>
    </source>
</evidence>
<sequence length="128" mass="14445">MVKLFCAVVGAGKIFSVDVKLSDSVTDAKSKIKKKLPNSDNFDAPLLKLYMAKVGDAWLKSKDEAIKVLKENRSSDQINNLTQKHLELDNADRLRDDECFGSTFKETGHDIQLLVVYPDGYEFVEYVK</sequence>
<evidence type="ECO:0000313" key="6">
    <source>
        <dbReference type="Proteomes" id="UP001259832"/>
    </source>
</evidence>
<comment type="caution">
    <text evidence="5">The sequence shown here is derived from an EMBL/GenBank/DDBJ whole genome shotgun (WGS) entry which is preliminary data.</text>
</comment>
<evidence type="ECO:0000259" key="4">
    <source>
        <dbReference type="Pfam" id="PF20147"/>
    </source>
</evidence>
<organism evidence="5 6">
    <name type="scientific">Phytophthora citrophthora</name>
    <dbReference type="NCBI Taxonomy" id="4793"/>
    <lineage>
        <taxon>Eukaryota</taxon>
        <taxon>Sar</taxon>
        <taxon>Stramenopiles</taxon>
        <taxon>Oomycota</taxon>
        <taxon>Peronosporomycetes</taxon>
        <taxon>Peronosporales</taxon>
        <taxon>Peronosporaceae</taxon>
        <taxon>Phytophthora</taxon>
    </lineage>
</organism>
<feature type="domain" description="Crinkler effector protein N-terminal" evidence="4">
    <location>
        <begin position="2"/>
        <end position="116"/>
    </location>
</feature>
<dbReference type="GO" id="GO:0005576">
    <property type="term" value="C:extracellular region"/>
    <property type="evidence" value="ECO:0007669"/>
    <property type="project" value="UniProtKB-SubCell"/>
</dbReference>
<dbReference type="Proteomes" id="UP001259832">
    <property type="component" value="Unassembled WGS sequence"/>
</dbReference>
<dbReference type="Pfam" id="PF20147">
    <property type="entry name" value="Crinkler"/>
    <property type="match status" value="1"/>
</dbReference>
<name>A0AAD9GWF9_9STRA</name>